<dbReference type="EMBL" id="JH126404">
    <property type="protein sequence ID" value="EGX89802.1"/>
    <property type="molecule type" value="Genomic_DNA"/>
</dbReference>
<evidence type="ECO:0000313" key="4">
    <source>
        <dbReference type="Proteomes" id="UP000001610"/>
    </source>
</evidence>
<dbReference type="AlphaFoldDB" id="G3JPJ2"/>
<dbReference type="eggNOG" id="ENOG502SWNH">
    <property type="taxonomic scope" value="Eukaryota"/>
</dbReference>
<evidence type="ECO:0000256" key="1">
    <source>
        <dbReference type="SAM" id="MobiDB-lite"/>
    </source>
</evidence>
<dbReference type="InParanoid" id="G3JPJ2"/>
<dbReference type="KEGG" id="cmt:CCM_08055"/>
<dbReference type="HOGENOM" id="CLU_078837_0_0_1"/>
<organism evidence="3 4">
    <name type="scientific">Cordyceps militaris (strain CM01)</name>
    <name type="common">Caterpillar fungus</name>
    <dbReference type="NCBI Taxonomy" id="983644"/>
    <lineage>
        <taxon>Eukaryota</taxon>
        <taxon>Fungi</taxon>
        <taxon>Dikarya</taxon>
        <taxon>Ascomycota</taxon>
        <taxon>Pezizomycotina</taxon>
        <taxon>Sordariomycetes</taxon>
        <taxon>Hypocreomycetidae</taxon>
        <taxon>Hypocreales</taxon>
        <taxon>Cordycipitaceae</taxon>
        <taxon>Cordyceps</taxon>
    </lineage>
</organism>
<dbReference type="OrthoDB" id="5329749at2759"/>
<gene>
    <name evidence="3" type="ORF">CCM_08055</name>
</gene>
<keyword evidence="4" id="KW-1185">Reference proteome</keyword>
<protein>
    <submittedName>
        <fullName evidence="3">Uncharacterized protein</fullName>
    </submittedName>
</protein>
<feature type="region of interest" description="Disordered" evidence="1">
    <location>
        <begin position="115"/>
        <end position="162"/>
    </location>
</feature>
<dbReference type="Proteomes" id="UP000001610">
    <property type="component" value="Unassembled WGS sequence"/>
</dbReference>
<sequence>MSFHFIDQRLLRFFLTDELRPKVVNDMLTHRSHPQEAYFCVRSERPKMDQDGNQDSPLSIAANMAGLLTFVFAVAATVYARIRYLQSSSTEYLGVKTSLSWYKTESTWLSHLIRTQETQPTQRANADEDADASSADEKSSADDKSSSAEWPRHRRRAGLDDAVPTAQRVDQQMFAFVMEDLLNLEQRLLDMVSDVESRADPNGGMGVSWSLVPWTWHGSRPSIAVAWLGVRTKALELVRQREALTARVQFLQLGMIASRLHALEGRVAADRQRDSRVL</sequence>
<evidence type="ECO:0000313" key="3">
    <source>
        <dbReference type="EMBL" id="EGX89802.1"/>
    </source>
</evidence>
<name>G3JPJ2_CORMM</name>
<dbReference type="OMA" id="TARVQFM"/>
<dbReference type="GeneID" id="18170064"/>
<feature type="transmembrane region" description="Helical" evidence="2">
    <location>
        <begin position="58"/>
        <end position="80"/>
    </location>
</feature>
<accession>G3JPJ2</accession>
<dbReference type="RefSeq" id="XP_006673257.1">
    <property type="nucleotide sequence ID" value="XM_006673194.1"/>
</dbReference>
<feature type="compositionally biased region" description="Basic and acidic residues" evidence="1">
    <location>
        <begin position="135"/>
        <end position="146"/>
    </location>
</feature>
<keyword evidence="2" id="KW-0472">Membrane</keyword>
<evidence type="ECO:0000256" key="2">
    <source>
        <dbReference type="SAM" id="Phobius"/>
    </source>
</evidence>
<feature type="compositionally biased region" description="Polar residues" evidence="1">
    <location>
        <begin position="115"/>
        <end position="124"/>
    </location>
</feature>
<keyword evidence="2" id="KW-1133">Transmembrane helix</keyword>
<reference evidence="3 4" key="1">
    <citation type="journal article" date="2011" name="Genome Biol.">
        <title>Genome sequence of the insect pathogenic fungus Cordyceps militaris, a valued traditional Chinese medicine.</title>
        <authorList>
            <person name="Zheng P."/>
            <person name="Xia Y."/>
            <person name="Xiao G."/>
            <person name="Xiong C."/>
            <person name="Hu X."/>
            <person name="Zhang S."/>
            <person name="Zheng H."/>
            <person name="Huang Y."/>
            <person name="Zhou Y."/>
            <person name="Wang S."/>
            <person name="Zhao G.P."/>
            <person name="Liu X."/>
            <person name="St Leger R.J."/>
            <person name="Wang C."/>
        </authorList>
    </citation>
    <scope>NUCLEOTIDE SEQUENCE [LARGE SCALE GENOMIC DNA]</scope>
    <source>
        <strain evidence="3 4">CM01</strain>
    </source>
</reference>
<proteinExistence type="predicted"/>
<dbReference type="VEuPathDB" id="FungiDB:CCM_08055"/>
<keyword evidence="2" id="KW-0812">Transmembrane</keyword>